<evidence type="ECO:0000313" key="1">
    <source>
        <dbReference type="EMBL" id="CAG8685159.1"/>
    </source>
</evidence>
<reference evidence="1" key="1">
    <citation type="submission" date="2021-06" db="EMBL/GenBank/DDBJ databases">
        <authorList>
            <person name="Kallberg Y."/>
            <person name="Tangrot J."/>
            <person name="Rosling A."/>
        </authorList>
    </citation>
    <scope>NUCLEOTIDE SEQUENCE</scope>
    <source>
        <strain evidence="1">CL551</strain>
    </source>
</reference>
<dbReference type="EMBL" id="CAJVPV010014479">
    <property type="protein sequence ID" value="CAG8685159.1"/>
    <property type="molecule type" value="Genomic_DNA"/>
</dbReference>
<dbReference type="AlphaFoldDB" id="A0A9N9HL54"/>
<feature type="non-terminal residue" evidence="1">
    <location>
        <position position="44"/>
    </location>
</feature>
<evidence type="ECO:0000313" key="2">
    <source>
        <dbReference type="Proteomes" id="UP000789342"/>
    </source>
</evidence>
<protein>
    <submittedName>
        <fullName evidence="1">10697_t:CDS:1</fullName>
    </submittedName>
</protein>
<organism evidence="1 2">
    <name type="scientific">Acaulospora morrowiae</name>
    <dbReference type="NCBI Taxonomy" id="94023"/>
    <lineage>
        <taxon>Eukaryota</taxon>
        <taxon>Fungi</taxon>
        <taxon>Fungi incertae sedis</taxon>
        <taxon>Mucoromycota</taxon>
        <taxon>Glomeromycotina</taxon>
        <taxon>Glomeromycetes</taxon>
        <taxon>Diversisporales</taxon>
        <taxon>Acaulosporaceae</taxon>
        <taxon>Acaulospora</taxon>
    </lineage>
</organism>
<feature type="non-terminal residue" evidence="1">
    <location>
        <position position="1"/>
    </location>
</feature>
<gene>
    <name evidence="1" type="ORF">AMORRO_LOCUS11435</name>
</gene>
<proteinExistence type="predicted"/>
<name>A0A9N9HL54_9GLOM</name>
<comment type="caution">
    <text evidence="1">The sequence shown here is derived from an EMBL/GenBank/DDBJ whole genome shotgun (WGS) entry which is preliminary data.</text>
</comment>
<keyword evidence="2" id="KW-1185">Reference proteome</keyword>
<sequence length="44" mass="5292">MKQEMIKKLTAKWKAPKEILDGRWEPQPKTIEKLNDLTVNQWLN</sequence>
<accession>A0A9N9HL54</accession>
<dbReference type="Proteomes" id="UP000789342">
    <property type="component" value="Unassembled WGS sequence"/>
</dbReference>